<feature type="non-terminal residue" evidence="2">
    <location>
        <position position="1"/>
    </location>
</feature>
<name>A0A9P8FM08_AURME</name>
<evidence type="ECO:0000256" key="1">
    <source>
        <dbReference type="SAM" id="MobiDB-lite"/>
    </source>
</evidence>
<keyword evidence="3" id="KW-1185">Reference proteome</keyword>
<comment type="caution">
    <text evidence="2">The sequence shown here is derived from an EMBL/GenBank/DDBJ whole genome shotgun (WGS) entry which is preliminary data.</text>
</comment>
<protein>
    <recommendedName>
        <fullName evidence="4">N-acetyltransferase domain-containing protein</fullName>
    </recommendedName>
</protein>
<reference evidence="2" key="1">
    <citation type="journal article" date="2021" name="J Fungi (Basel)">
        <title>Virulence traits and population genomics of the black yeast Aureobasidium melanogenum.</title>
        <authorList>
            <person name="Cernosa A."/>
            <person name="Sun X."/>
            <person name="Gostincar C."/>
            <person name="Fang C."/>
            <person name="Gunde-Cimerman N."/>
            <person name="Song Z."/>
        </authorList>
    </citation>
    <scope>NUCLEOTIDE SEQUENCE</scope>
    <source>
        <strain evidence="2">EXF-9298</strain>
    </source>
</reference>
<dbReference type="SUPFAM" id="SSF55729">
    <property type="entry name" value="Acyl-CoA N-acyltransferases (Nat)"/>
    <property type="match status" value="1"/>
</dbReference>
<dbReference type="AlphaFoldDB" id="A0A9P8FM08"/>
<dbReference type="Proteomes" id="UP000729357">
    <property type="component" value="Unassembled WGS sequence"/>
</dbReference>
<reference evidence="2" key="2">
    <citation type="submission" date="2021-08" db="EMBL/GenBank/DDBJ databases">
        <authorList>
            <person name="Gostincar C."/>
            <person name="Sun X."/>
            <person name="Song Z."/>
            <person name="Gunde-Cimerman N."/>
        </authorList>
    </citation>
    <scope>NUCLEOTIDE SEQUENCE</scope>
    <source>
        <strain evidence="2">EXF-9298</strain>
    </source>
</reference>
<organism evidence="2 3">
    <name type="scientific">Aureobasidium melanogenum</name>
    <name type="common">Aureobasidium pullulans var. melanogenum</name>
    <dbReference type="NCBI Taxonomy" id="46634"/>
    <lineage>
        <taxon>Eukaryota</taxon>
        <taxon>Fungi</taxon>
        <taxon>Dikarya</taxon>
        <taxon>Ascomycota</taxon>
        <taxon>Pezizomycotina</taxon>
        <taxon>Dothideomycetes</taxon>
        <taxon>Dothideomycetidae</taxon>
        <taxon>Dothideales</taxon>
        <taxon>Saccotheciaceae</taxon>
        <taxon>Aureobasidium</taxon>
    </lineage>
</organism>
<evidence type="ECO:0000313" key="2">
    <source>
        <dbReference type="EMBL" id="KAG9976549.1"/>
    </source>
</evidence>
<accession>A0A9P8FM08</accession>
<feature type="region of interest" description="Disordered" evidence="1">
    <location>
        <begin position="216"/>
        <end position="252"/>
    </location>
</feature>
<feature type="compositionally biased region" description="Basic and acidic residues" evidence="1">
    <location>
        <begin position="226"/>
        <end position="245"/>
    </location>
</feature>
<dbReference type="Gene3D" id="3.40.630.30">
    <property type="match status" value="1"/>
</dbReference>
<proteinExistence type="predicted"/>
<dbReference type="EMBL" id="JAHFXS010001604">
    <property type="protein sequence ID" value="KAG9976549.1"/>
    <property type="molecule type" value="Genomic_DNA"/>
</dbReference>
<evidence type="ECO:0000313" key="3">
    <source>
        <dbReference type="Proteomes" id="UP000729357"/>
    </source>
</evidence>
<gene>
    <name evidence="2" type="ORF">KCU98_g10649</name>
</gene>
<dbReference type="InterPro" id="IPR016181">
    <property type="entry name" value="Acyl_CoA_acyltransferase"/>
</dbReference>
<evidence type="ECO:0008006" key="4">
    <source>
        <dbReference type="Google" id="ProtNLM"/>
    </source>
</evidence>
<sequence length="525" mass="59694">MQATATDARNLNFPTSSTSTIHVHHSFKRADMNHTKRHPKKKSAWISDKELKKMTAGASLTPPPDTQQIDYGDRIDPHLFYSWGGEHAEPPIWSERPVYRNRDLQGTILQWQSKVEVEPKPLGATSHVRDKTNFSFNVGKTNVAGGQLYFLPTKHNETLMAELVPRCWIPQTFESGQNLQSFWQQQISEAPRPQDQSDLDGRRPFWNGYLSSNAAVQFPPTHPVHKGCDTREDTPQDKEARENDRGSQGWTNQYLQNPKAFIIARFGRKAGSDGAKQSLDKPPEEPTFVEQTPMIDNRIKPVLNLFVRMAQLGDIPQITDIYNHYVQHSVCTPELEPVSIMDMKGRWESARSGHLPFLVACSPRGNGGRKRFKDRPAIDTVLGFAYADEFAGPRTALRFAVEVGVFVDSNPRCRRKGVSKCLIDKLLGLLDQFYAERGGYDIEEQLGIGTQRLVSRIFINFMNSEHEKTREWVVPYLESWGFEQQATTKKVGYKLNQVFDITTFHRETGLVIVPNNPPIPPPKEE</sequence>